<gene>
    <name evidence="2" type="ORF">OAory_01051560</name>
</gene>
<name>A0A1S9D5K5_ASPOZ</name>
<reference evidence="2 3" key="1">
    <citation type="submission" date="2016-10" db="EMBL/GenBank/DDBJ databases">
        <title>Genome sequencing of Aspergillus oryzae BCC7051.</title>
        <authorList>
            <person name="Thammarongtham C."/>
            <person name="Vorapreeda T."/>
            <person name="Nookaew I."/>
            <person name="Srisuk T."/>
            <person name="Land M."/>
            <person name="Jeennor S."/>
            <person name="Laoteng K."/>
        </authorList>
    </citation>
    <scope>NUCLEOTIDE SEQUENCE [LARGE SCALE GENOMIC DNA]</scope>
    <source>
        <strain evidence="2 3">BCC7051</strain>
    </source>
</reference>
<dbReference type="AlphaFoldDB" id="A0A1S9D5K5"/>
<feature type="compositionally biased region" description="Basic and acidic residues" evidence="1">
    <location>
        <begin position="592"/>
        <end position="605"/>
    </location>
</feature>
<evidence type="ECO:0000256" key="1">
    <source>
        <dbReference type="SAM" id="MobiDB-lite"/>
    </source>
</evidence>
<feature type="compositionally biased region" description="Acidic residues" evidence="1">
    <location>
        <begin position="609"/>
        <end position="624"/>
    </location>
</feature>
<dbReference type="VEuPathDB" id="FungiDB:AO090009000253"/>
<accession>A0A1S9D5K5</accession>
<feature type="region of interest" description="Disordered" evidence="1">
    <location>
        <begin position="142"/>
        <end position="178"/>
    </location>
</feature>
<feature type="compositionally biased region" description="Basic and acidic residues" evidence="1">
    <location>
        <begin position="9"/>
        <end position="30"/>
    </location>
</feature>
<organism evidence="2 3">
    <name type="scientific">Aspergillus oryzae</name>
    <name type="common">Yellow koji mold</name>
    <dbReference type="NCBI Taxonomy" id="5062"/>
    <lineage>
        <taxon>Eukaryota</taxon>
        <taxon>Fungi</taxon>
        <taxon>Dikarya</taxon>
        <taxon>Ascomycota</taxon>
        <taxon>Pezizomycotina</taxon>
        <taxon>Eurotiomycetes</taxon>
        <taxon>Eurotiomycetidae</taxon>
        <taxon>Eurotiales</taxon>
        <taxon>Aspergillaceae</taxon>
        <taxon>Aspergillus</taxon>
        <taxon>Aspergillus subgen. Circumdati</taxon>
    </lineage>
</organism>
<sequence>MVSSTHKNHTTEKNEQSMENSTGDRLDSSSKSRQSWGRSRARPGYQDGTPALVEPLTEEQYRSLQCIGNQRTANRMVRPRRFTYTREEKLFAIRYCRQARSLNVETSRWYPINMEVATRKLLVEEGTLKRWMREEDQIVAMPPGSKRADKRPRVQAKTLAAPQQGTRETVSGDEGSFEDESSLVNHKFSYYLQLSPRQLRDMLSLTASDHRLHTFQHPVPFVGIEGGRVGKLYTFQDAYNFLDCPNIHSHPGHPLPPPTVSGSPSKERPSLNIHAESTYTSRAGESNISTLRVVDVNKQLYELAPEFGVRAPTGGYTGSYASVRPCYDELKYCVALICQSIATSSSKVTSALPVRIELDYDCPYPGAPAQWAVLLSFGDEEVLLPLALSLWGPQTMNASRPNILYLQGWTIDHGIRISPREFKVKEYYKNIQRLFEAFRYSTVLHVMDVEPLFLRAEDRWRPRRYTSTWTLYTTPIHANYVCSGFYSPIQGRFMDIELLVNNIHRWGSRVIFTKDTTRKPFQLLRLRDFTLHRPASQPYDHLYSLTEKLVEGVRPQGSKAPFSDEVDTFTTSEVVKDGEGIYISPHTMLQSREPDRGTDGARDVTDSIAEPEDFADTTDADEVGEATPSSNRGHTKKKRLYQRSSMQRAVLKNYSLVDGKKKCLILTCPLPQELYSGYCKHHSSRIIQYVSSLKATGAELPMPQWELKLTDDAMTDVKTLSTSYHRSPQNTWVIDFEYISLSGDMSPIPLQFAIRQLDGKLLFAENVHYGLSLEDFLVKLKTWENADRHVQVLFTHCYGDIVTNGLRPDEIRDEIIHNLDYSAERISIISWFSPQDMQCFQRLLPGSPELIVPKESHHLCSNFQNIDVGRLLKKLLPMNWPSLSLPAVHSSFLASQGRSGDKGEYHTAAYDTEAVTDIVKEITTLLQGFGF</sequence>
<feature type="region of interest" description="Disordered" evidence="1">
    <location>
        <begin position="585"/>
        <end position="642"/>
    </location>
</feature>
<dbReference type="Proteomes" id="UP000190312">
    <property type="component" value="Unassembled WGS sequence"/>
</dbReference>
<proteinExistence type="predicted"/>
<evidence type="ECO:0000313" key="3">
    <source>
        <dbReference type="Proteomes" id="UP000190312"/>
    </source>
</evidence>
<comment type="caution">
    <text evidence="2">The sequence shown here is derived from an EMBL/GenBank/DDBJ whole genome shotgun (WGS) entry which is preliminary data.</text>
</comment>
<dbReference type="EMBL" id="MKZY01000011">
    <property type="protein sequence ID" value="OOO04309.1"/>
    <property type="molecule type" value="Genomic_DNA"/>
</dbReference>
<evidence type="ECO:0000313" key="2">
    <source>
        <dbReference type="EMBL" id="OOO04309.1"/>
    </source>
</evidence>
<protein>
    <submittedName>
        <fullName evidence="2">Uncharacterized protein</fullName>
    </submittedName>
</protein>
<dbReference type="OrthoDB" id="4479638at2759"/>
<feature type="region of interest" description="Disordered" evidence="1">
    <location>
        <begin position="1"/>
        <end position="50"/>
    </location>
</feature>